<keyword evidence="3" id="KW-1185">Reference proteome</keyword>
<reference evidence="2 3" key="1">
    <citation type="submission" date="2016-04" db="EMBL/GenBank/DDBJ databases">
        <title>Comparative Genomics and Epigenetics of Sporosarcina ureae.</title>
        <authorList>
            <person name="Oliver A.S."/>
            <person name="Cooper K.K."/>
        </authorList>
    </citation>
    <scope>NUCLEOTIDE SEQUENCE [LARGE SCALE GENOMIC DNA]</scope>
    <source>
        <strain evidence="2 3">S204</strain>
    </source>
</reference>
<evidence type="ECO:0000259" key="1">
    <source>
        <dbReference type="PROSITE" id="PS50965"/>
    </source>
</evidence>
<evidence type="ECO:0000313" key="2">
    <source>
        <dbReference type="EMBL" id="ARF14885.1"/>
    </source>
</evidence>
<evidence type="ECO:0000313" key="3">
    <source>
        <dbReference type="Proteomes" id="UP000192486"/>
    </source>
</evidence>
<organism evidence="2 3">
    <name type="scientific">Sporosarcina ureae</name>
    <dbReference type="NCBI Taxonomy" id="1571"/>
    <lineage>
        <taxon>Bacteria</taxon>
        <taxon>Bacillati</taxon>
        <taxon>Bacillota</taxon>
        <taxon>Bacilli</taxon>
        <taxon>Bacillales</taxon>
        <taxon>Caryophanaceae</taxon>
        <taxon>Sporosarcina</taxon>
    </lineage>
</organism>
<dbReference type="PROSITE" id="PS50965">
    <property type="entry name" value="NERD"/>
    <property type="match status" value="1"/>
</dbReference>
<sequence>MPVNHDKYEKIRTDFYNGKAGFGGEKELDYQLRDFIPPYPHAILHDIFLKHEHAYFQIDSILITPSTIILFEIKNIAGKLHIKQNPTQFIRESVNGERTVLRSPIEEMERKKHYFAGWLQARNIDIPLVDYIVFAYQNELTIENTSSHRLVFSYEIPNRLRNLEMKADILNAKQITRLANELLQTHRHYDPFPLIEKYALSIQDLASGVTCPNCEQLTMLWRTRSWQCRACGHIDRHAHHATLAEWYCIGGAQLTNRQFRHFTNIHSRHIAKRMLANPFTEMSGKKGNAIYQLSPRLFQTENLKL</sequence>
<accession>A0ABN4YY52</accession>
<proteinExistence type="predicted"/>
<name>A0ABN4YY52_SPOUR</name>
<dbReference type="InterPro" id="IPR011528">
    <property type="entry name" value="NERD"/>
</dbReference>
<dbReference type="EMBL" id="CP015108">
    <property type="protein sequence ID" value="ARF14885.1"/>
    <property type="molecule type" value="Genomic_DNA"/>
</dbReference>
<dbReference type="Pfam" id="PF08378">
    <property type="entry name" value="NERD"/>
    <property type="match status" value="1"/>
</dbReference>
<gene>
    <name evidence="2" type="ORF">SporoS204_12420</name>
</gene>
<feature type="domain" description="NERD" evidence="1">
    <location>
        <begin position="20"/>
        <end position="138"/>
    </location>
</feature>
<dbReference type="RefSeq" id="WP_029055271.1">
    <property type="nucleotide sequence ID" value="NZ_CP015108.1"/>
</dbReference>
<dbReference type="Proteomes" id="UP000192486">
    <property type="component" value="Chromosome"/>
</dbReference>
<protein>
    <recommendedName>
        <fullName evidence="1">NERD domain-containing protein</fullName>
    </recommendedName>
</protein>